<dbReference type="InterPro" id="IPR035979">
    <property type="entry name" value="RBD_domain_sf"/>
</dbReference>
<dbReference type="GO" id="GO:0003723">
    <property type="term" value="F:RNA binding"/>
    <property type="evidence" value="ECO:0007669"/>
    <property type="project" value="UniProtKB-UniRule"/>
</dbReference>
<dbReference type="PANTHER" id="PTHR23236">
    <property type="entry name" value="EUKARYOTIC TRANSLATION INITIATION FACTOR 4B/4H"/>
    <property type="match status" value="1"/>
</dbReference>
<dbReference type="OrthoDB" id="167718at2759"/>
<dbReference type="InterPro" id="IPR034228">
    <property type="entry name" value="Nop6_RRM"/>
</dbReference>
<feature type="compositionally biased region" description="Basic and acidic residues" evidence="4">
    <location>
        <begin position="175"/>
        <end position="196"/>
    </location>
</feature>
<dbReference type="Gene3D" id="3.30.70.330">
    <property type="match status" value="1"/>
</dbReference>
<dbReference type="EMBL" id="MU128970">
    <property type="protein sequence ID" value="KAF9513571.1"/>
    <property type="molecule type" value="Genomic_DNA"/>
</dbReference>
<dbReference type="CDD" id="cd12400">
    <property type="entry name" value="RRM_Nop6"/>
    <property type="match status" value="1"/>
</dbReference>
<feature type="domain" description="RRM" evidence="5">
    <location>
        <begin position="87"/>
        <end position="169"/>
    </location>
</feature>
<keyword evidence="1" id="KW-0677">Repeat</keyword>
<dbReference type="InterPro" id="IPR012677">
    <property type="entry name" value="Nucleotide-bd_a/b_plait_sf"/>
</dbReference>
<dbReference type="Pfam" id="PF00076">
    <property type="entry name" value="RRM_1"/>
    <property type="match status" value="1"/>
</dbReference>
<organism evidence="6 7">
    <name type="scientific">Hydnum rufescens UP504</name>
    <dbReference type="NCBI Taxonomy" id="1448309"/>
    <lineage>
        <taxon>Eukaryota</taxon>
        <taxon>Fungi</taxon>
        <taxon>Dikarya</taxon>
        <taxon>Basidiomycota</taxon>
        <taxon>Agaricomycotina</taxon>
        <taxon>Agaricomycetes</taxon>
        <taxon>Cantharellales</taxon>
        <taxon>Hydnaceae</taxon>
        <taxon>Hydnum</taxon>
    </lineage>
</organism>
<evidence type="ECO:0000256" key="4">
    <source>
        <dbReference type="SAM" id="MobiDB-lite"/>
    </source>
</evidence>
<evidence type="ECO:0000256" key="1">
    <source>
        <dbReference type="ARBA" id="ARBA00022737"/>
    </source>
</evidence>
<dbReference type="InterPro" id="IPR000504">
    <property type="entry name" value="RRM_dom"/>
</dbReference>
<evidence type="ECO:0000256" key="2">
    <source>
        <dbReference type="ARBA" id="ARBA00022884"/>
    </source>
</evidence>
<dbReference type="Proteomes" id="UP000886523">
    <property type="component" value="Unassembled WGS sequence"/>
</dbReference>
<feature type="region of interest" description="Disordered" evidence="4">
    <location>
        <begin position="1"/>
        <end position="84"/>
    </location>
</feature>
<feature type="compositionally biased region" description="Polar residues" evidence="4">
    <location>
        <begin position="208"/>
        <end position="222"/>
    </location>
</feature>
<protein>
    <recommendedName>
        <fullName evidence="5">RRM domain-containing protein</fullName>
    </recommendedName>
</protein>
<dbReference type="PROSITE" id="PS50102">
    <property type="entry name" value="RRM"/>
    <property type="match status" value="1"/>
</dbReference>
<sequence>MQSQKLTKKQKKAIAFRERKGKVSGVPLDIPEIDLPDVSDPPVIESTPQNKRKRDNSDLTEPTTKRARKDEVTTPPADKPEKKKQRYILFVGNLSYTSTRESIQIHFEACPDPPIVRLLTPKASKSGAAAKSKGCAFLEFPNARSLQVALKLHHSQLDERMINVELTSGGGGGGENRRETLKARNKALEEEREKVPKGLKGTPAERGQQPSSGLPTRHSMTSGADHKPATIKTWSVPSGVEEPGRGGKNAKPKTRGPKKSQKKAWASGANAVAVG</sequence>
<keyword evidence="7" id="KW-1185">Reference proteome</keyword>
<dbReference type="PANTHER" id="PTHR23236:SF119">
    <property type="entry name" value="NUCLEAR RNA-BINDING PROTEIN SART-3"/>
    <property type="match status" value="1"/>
</dbReference>
<evidence type="ECO:0000313" key="6">
    <source>
        <dbReference type="EMBL" id="KAF9513571.1"/>
    </source>
</evidence>
<dbReference type="SUPFAM" id="SSF54928">
    <property type="entry name" value="RNA-binding domain, RBD"/>
    <property type="match status" value="1"/>
</dbReference>
<dbReference type="SMART" id="SM00360">
    <property type="entry name" value="RRM"/>
    <property type="match status" value="1"/>
</dbReference>
<accession>A0A9P6AZD8</accession>
<keyword evidence="2 3" id="KW-0694">RNA-binding</keyword>
<evidence type="ECO:0000259" key="5">
    <source>
        <dbReference type="PROSITE" id="PS50102"/>
    </source>
</evidence>
<name>A0A9P6AZD8_9AGAM</name>
<feature type="compositionally biased region" description="Basic residues" evidence="4">
    <location>
        <begin position="1"/>
        <end position="22"/>
    </location>
</feature>
<evidence type="ECO:0000313" key="7">
    <source>
        <dbReference type="Proteomes" id="UP000886523"/>
    </source>
</evidence>
<evidence type="ECO:0000256" key="3">
    <source>
        <dbReference type="PROSITE-ProRule" id="PRU00176"/>
    </source>
</evidence>
<feature type="region of interest" description="Disordered" evidence="4">
    <location>
        <begin position="165"/>
        <end position="275"/>
    </location>
</feature>
<reference evidence="6" key="1">
    <citation type="journal article" date="2020" name="Nat. Commun.">
        <title>Large-scale genome sequencing of mycorrhizal fungi provides insights into the early evolution of symbiotic traits.</title>
        <authorList>
            <person name="Miyauchi S."/>
            <person name="Kiss E."/>
            <person name="Kuo A."/>
            <person name="Drula E."/>
            <person name="Kohler A."/>
            <person name="Sanchez-Garcia M."/>
            <person name="Morin E."/>
            <person name="Andreopoulos B."/>
            <person name="Barry K.W."/>
            <person name="Bonito G."/>
            <person name="Buee M."/>
            <person name="Carver A."/>
            <person name="Chen C."/>
            <person name="Cichocki N."/>
            <person name="Clum A."/>
            <person name="Culley D."/>
            <person name="Crous P.W."/>
            <person name="Fauchery L."/>
            <person name="Girlanda M."/>
            <person name="Hayes R.D."/>
            <person name="Keri Z."/>
            <person name="LaButti K."/>
            <person name="Lipzen A."/>
            <person name="Lombard V."/>
            <person name="Magnuson J."/>
            <person name="Maillard F."/>
            <person name="Murat C."/>
            <person name="Nolan M."/>
            <person name="Ohm R.A."/>
            <person name="Pangilinan J."/>
            <person name="Pereira M.F."/>
            <person name="Perotto S."/>
            <person name="Peter M."/>
            <person name="Pfister S."/>
            <person name="Riley R."/>
            <person name="Sitrit Y."/>
            <person name="Stielow J.B."/>
            <person name="Szollosi G."/>
            <person name="Zifcakova L."/>
            <person name="Stursova M."/>
            <person name="Spatafora J.W."/>
            <person name="Tedersoo L."/>
            <person name="Vaario L.M."/>
            <person name="Yamada A."/>
            <person name="Yan M."/>
            <person name="Wang P."/>
            <person name="Xu J."/>
            <person name="Bruns T."/>
            <person name="Baldrian P."/>
            <person name="Vilgalys R."/>
            <person name="Dunand C."/>
            <person name="Henrissat B."/>
            <person name="Grigoriev I.V."/>
            <person name="Hibbett D."/>
            <person name="Nagy L.G."/>
            <person name="Martin F.M."/>
        </authorList>
    </citation>
    <scope>NUCLEOTIDE SEQUENCE</scope>
    <source>
        <strain evidence="6">UP504</strain>
    </source>
</reference>
<comment type="caution">
    <text evidence="6">The sequence shown here is derived from an EMBL/GenBank/DDBJ whole genome shotgun (WGS) entry which is preliminary data.</text>
</comment>
<proteinExistence type="predicted"/>
<gene>
    <name evidence="6" type="ORF">BS47DRAFT_1329427</name>
</gene>
<dbReference type="AlphaFoldDB" id="A0A9P6AZD8"/>
<feature type="compositionally biased region" description="Basic residues" evidence="4">
    <location>
        <begin position="248"/>
        <end position="262"/>
    </location>
</feature>